<dbReference type="InterPro" id="IPR009057">
    <property type="entry name" value="Homeodomain-like_sf"/>
</dbReference>
<organism evidence="3 4">
    <name type="scientific">Karstenula rhodostoma CBS 690.94</name>
    <dbReference type="NCBI Taxonomy" id="1392251"/>
    <lineage>
        <taxon>Eukaryota</taxon>
        <taxon>Fungi</taxon>
        <taxon>Dikarya</taxon>
        <taxon>Ascomycota</taxon>
        <taxon>Pezizomycotina</taxon>
        <taxon>Dothideomycetes</taxon>
        <taxon>Pleosporomycetidae</taxon>
        <taxon>Pleosporales</taxon>
        <taxon>Massarineae</taxon>
        <taxon>Didymosphaeriaceae</taxon>
        <taxon>Karstenula</taxon>
    </lineage>
</organism>
<dbReference type="AlphaFoldDB" id="A0A9P4PB66"/>
<evidence type="ECO:0000259" key="2">
    <source>
        <dbReference type="PROSITE" id="PS50090"/>
    </source>
</evidence>
<gene>
    <name evidence="3" type="ORF">P171DRAFT_106378</name>
</gene>
<dbReference type="Gene3D" id="1.10.10.60">
    <property type="entry name" value="Homeodomain-like"/>
    <property type="match status" value="1"/>
</dbReference>
<dbReference type="PANTHER" id="PTHR23246:SF13">
    <property type="entry name" value="GH12359P"/>
    <property type="match status" value="1"/>
</dbReference>
<reference evidence="3" key="1">
    <citation type="journal article" date="2020" name="Stud. Mycol.">
        <title>101 Dothideomycetes genomes: a test case for predicting lifestyles and emergence of pathogens.</title>
        <authorList>
            <person name="Haridas S."/>
            <person name="Albert R."/>
            <person name="Binder M."/>
            <person name="Bloem J."/>
            <person name="Labutti K."/>
            <person name="Salamov A."/>
            <person name="Andreopoulos B."/>
            <person name="Baker S."/>
            <person name="Barry K."/>
            <person name="Bills G."/>
            <person name="Bluhm B."/>
            <person name="Cannon C."/>
            <person name="Castanera R."/>
            <person name="Culley D."/>
            <person name="Daum C."/>
            <person name="Ezra D."/>
            <person name="Gonzalez J."/>
            <person name="Henrissat B."/>
            <person name="Kuo A."/>
            <person name="Liang C."/>
            <person name="Lipzen A."/>
            <person name="Lutzoni F."/>
            <person name="Magnuson J."/>
            <person name="Mondo S."/>
            <person name="Nolan M."/>
            <person name="Ohm R."/>
            <person name="Pangilinan J."/>
            <person name="Park H.-J."/>
            <person name="Ramirez L."/>
            <person name="Alfaro M."/>
            <person name="Sun H."/>
            <person name="Tritt A."/>
            <person name="Yoshinaga Y."/>
            <person name="Zwiers L.-H."/>
            <person name="Turgeon B."/>
            <person name="Goodwin S."/>
            <person name="Spatafora J."/>
            <person name="Crous P."/>
            <person name="Grigoriev I."/>
        </authorList>
    </citation>
    <scope>NUCLEOTIDE SEQUENCE</scope>
    <source>
        <strain evidence="3">CBS 690.94</strain>
    </source>
</reference>
<dbReference type="PANTHER" id="PTHR23246">
    <property type="entry name" value="NEW-GLUE PROTEIN"/>
    <property type="match status" value="1"/>
</dbReference>
<keyword evidence="4" id="KW-1185">Reference proteome</keyword>
<dbReference type="OrthoDB" id="4151352at2759"/>
<proteinExistence type="predicted"/>
<dbReference type="InterPro" id="IPR053095">
    <property type="entry name" value="Actin-binding/GATA_Znf"/>
</dbReference>
<comment type="caution">
    <text evidence="3">The sequence shown here is derived from an EMBL/GenBank/DDBJ whole genome shotgun (WGS) entry which is preliminary data.</text>
</comment>
<dbReference type="InterPro" id="IPR001005">
    <property type="entry name" value="SANT/Myb"/>
</dbReference>
<accession>A0A9P4PB66</accession>
<dbReference type="PROSITE" id="PS50090">
    <property type="entry name" value="MYB_LIKE"/>
    <property type="match status" value="1"/>
</dbReference>
<evidence type="ECO:0000313" key="4">
    <source>
        <dbReference type="Proteomes" id="UP000799764"/>
    </source>
</evidence>
<dbReference type="SUPFAM" id="SSF46689">
    <property type="entry name" value="Homeodomain-like"/>
    <property type="match status" value="1"/>
</dbReference>
<evidence type="ECO:0000256" key="1">
    <source>
        <dbReference type="SAM" id="MobiDB-lite"/>
    </source>
</evidence>
<feature type="compositionally biased region" description="Polar residues" evidence="1">
    <location>
        <begin position="164"/>
        <end position="174"/>
    </location>
</feature>
<protein>
    <recommendedName>
        <fullName evidence="2">Myb-like domain-containing protein</fullName>
    </recommendedName>
</protein>
<sequence>MIANMPKAERVSSVNRISVSTASAAGGGARSAAWSQSDDETLIKARAQGMNWNQISPKHFPSKSANACRKRHERLMEKQNAEQWDGVRLDVLAEAYMEVRSEMWRILGAKVNEKWQLVEQKCMEKGLKNLTQASRQAQRKQGTYEISHDDSGVGVSDLEEEPNENPSPVLTDTSNHLPMVYHHQQPTTFHHQHTRVPSIHSILQHPQHPQHPQSMLQHQTMGQPTMGYTSAYQPQH</sequence>
<name>A0A9P4PB66_9PLEO</name>
<dbReference type="Pfam" id="PF00249">
    <property type="entry name" value="Myb_DNA-binding"/>
    <property type="match status" value="1"/>
</dbReference>
<dbReference type="EMBL" id="MU001507">
    <property type="protein sequence ID" value="KAF2440702.1"/>
    <property type="molecule type" value="Genomic_DNA"/>
</dbReference>
<feature type="region of interest" description="Disordered" evidence="1">
    <location>
        <begin position="133"/>
        <end position="174"/>
    </location>
</feature>
<dbReference type="CDD" id="cd00167">
    <property type="entry name" value="SANT"/>
    <property type="match status" value="1"/>
</dbReference>
<feature type="domain" description="Myb-like" evidence="2">
    <location>
        <begin position="26"/>
        <end position="76"/>
    </location>
</feature>
<evidence type="ECO:0000313" key="3">
    <source>
        <dbReference type="EMBL" id="KAF2440702.1"/>
    </source>
</evidence>
<dbReference type="Proteomes" id="UP000799764">
    <property type="component" value="Unassembled WGS sequence"/>
</dbReference>